<evidence type="ECO:0008006" key="4">
    <source>
        <dbReference type="Google" id="ProtNLM"/>
    </source>
</evidence>
<dbReference type="InterPro" id="IPR050378">
    <property type="entry name" value="Metallo-dep_Hydrolases_sf"/>
</dbReference>
<dbReference type="PANTHER" id="PTHR11647">
    <property type="entry name" value="HYDRANTOINASE/DIHYDROPYRIMIDINASE FAMILY MEMBER"/>
    <property type="match status" value="1"/>
</dbReference>
<reference evidence="2 3" key="2">
    <citation type="submission" date="2019-02" db="EMBL/GenBank/DDBJ databases">
        <title>'Lichenibacterium ramalinii' gen. nov. sp. nov., 'Lichenibacterium minor' gen. nov. sp. nov.</title>
        <authorList>
            <person name="Pankratov T."/>
        </authorList>
    </citation>
    <scope>NUCLEOTIDE SEQUENCE [LARGE SCALE GENOMIC DNA]</scope>
    <source>
        <strain evidence="2 3">RmlP001</strain>
    </source>
</reference>
<feature type="region of interest" description="Disordered" evidence="1">
    <location>
        <begin position="77"/>
        <end position="96"/>
    </location>
</feature>
<dbReference type="RefSeq" id="WP_129222073.1">
    <property type="nucleotide sequence ID" value="NZ_QYBC01000035.1"/>
</dbReference>
<dbReference type="PANTHER" id="PTHR11647:SF1">
    <property type="entry name" value="COLLAPSIN RESPONSE MEDIATOR PROTEIN"/>
    <property type="match status" value="1"/>
</dbReference>
<dbReference type="Gene3D" id="2.30.40.10">
    <property type="entry name" value="Urease, subunit C, domain 1"/>
    <property type="match status" value="1"/>
</dbReference>
<gene>
    <name evidence="2" type="ORF">D3272_25570</name>
</gene>
<dbReference type="SUPFAM" id="SSF51338">
    <property type="entry name" value="Composite domain of metallo-dependent hydrolases"/>
    <property type="match status" value="1"/>
</dbReference>
<accession>A0A4Q2R5D4</accession>
<dbReference type="AlphaFoldDB" id="A0A4Q2R5D4"/>
<dbReference type="GO" id="GO:0005829">
    <property type="term" value="C:cytosol"/>
    <property type="evidence" value="ECO:0007669"/>
    <property type="project" value="TreeGrafter"/>
</dbReference>
<dbReference type="InterPro" id="IPR011059">
    <property type="entry name" value="Metal-dep_hydrolase_composite"/>
</dbReference>
<name>A0A4Q2R5D4_9HYPH</name>
<proteinExistence type="predicted"/>
<dbReference type="OrthoDB" id="9775759at2"/>
<dbReference type="GO" id="GO:0016812">
    <property type="term" value="F:hydrolase activity, acting on carbon-nitrogen (but not peptide) bonds, in cyclic amides"/>
    <property type="evidence" value="ECO:0007669"/>
    <property type="project" value="TreeGrafter"/>
</dbReference>
<dbReference type="Proteomes" id="UP000289411">
    <property type="component" value="Unassembled WGS sequence"/>
</dbReference>
<keyword evidence="3" id="KW-1185">Reference proteome</keyword>
<evidence type="ECO:0000313" key="3">
    <source>
        <dbReference type="Proteomes" id="UP000289411"/>
    </source>
</evidence>
<evidence type="ECO:0000256" key="1">
    <source>
        <dbReference type="SAM" id="MobiDB-lite"/>
    </source>
</evidence>
<protein>
    <recommendedName>
        <fullName evidence="4">Amidohydrolase-related domain-containing protein</fullName>
    </recommendedName>
</protein>
<organism evidence="2 3">
    <name type="scientific">Lichenibacterium ramalinae</name>
    <dbReference type="NCBI Taxonomy" id="2316527"/>
    <lineage>
        <taxon>Bacteria</taxon>
        <taxon>Pseudomonadati</taxon>
        <taxon>Pseudomonadota</taxon>
        <taxon>Alphaproteobacteria</taxon>
        <taxon>Hyphomicrobiales</taxon>
        <taxon>Lichenihabitantaceae</taxon>
        <taxon>Lichenibacterium</taxon>
    </lineage>
</organism>
<dbReference type="Gene3D" id="3.20.20.140">
    <property type="entry name" value="Metal-dependent hydrolases"/>
    <property type="match status" value="1"/>
</dbReference>
<evidence type="ECO:0000313" key="2">
    <source>
        <dbReference type="EMBL" id="RYB01562.1"/>
    </source>
</evidence>
<feature type="compositionally biased region" description="Basic and acidic residues" evidence="1">
    <location>
        <begin position="86"/>
        <end position="96"/>
    </location>
</feature>
<sequence>MRFASARLDGLSPRKGAIEADADIAAWDPPRRVTRDLMHHGSDDTPFAGWEVAGWPVTTSVGGRVVVDDGQVVSGAGHGAFVPRGFSDRRAPPEAG</sequence>
<comment type="caution">
    <text evidence="2">The sequence shown here is derived from an EMBL/GenBank/DDBJ whole genome shotgun (WGS) entry which is preliminary data.</text>
</comment>
<dbReference type="EMBL" id="QYBC01000035">
    <property type="protein sequence ID" value="RYB01562.1"/>
    <property type="molecule type" value="Genomic_DNA"/>
</dbReference>
<reference evidence="2 3" key="1">
    <citation type="submission" date="2018-09" db="EMBL/GenBank/DDBJ databases">
        <authorList>
            <person name="Grouzdev D.S."/>
            <person name="Krutkina M.S."/>
        </authorList>
    </citation>
    <scope>NUCLEOTIDE SEQUENCE [LARGE SCALE GENOMIC DNA]</scope>
    <source>
        <strain evidence="2 3">RmlP001</strain>
    </source>
</reference>